<keyword evidence="5" id="KW-0732">Signal</keyword>
<reference evidence="7 8" key="1">
    <citation type="journal article" date="2016" name="Front. Microbiol.">
        <title>Fuerstia marisgermanicae gen. nov., sp. nov., an Unusual Member of the Phylum Planctomycetes from the German Wadden Sea.</title>
        <authorList>
            <person name="Kohn T."/>
            <person name="Heuer A."/>
            <person name="Jogler M."/>
            <person name="Vollmers J."/>
            <person name="Boedeker C."/>
            <person name="Bunk B."/>
            <person name="Rast P."/>
            <person name="Borchert D."/>
            <person name="Glockner I."/>
            <person name="Freese H.M."/>
            <person name="Klenk H.P."/>
            <person name="Overmann J."/>
            <person name="Kaster A.K."/>
            <person name="Rohde M."/>
            <person name="Wiegand S."/>
            <person name="Jogler C."/>
        </authorList>
    </citation>
    <scope>NUCLEOTIDE SEQUENCE [LARGE SCALE GENOMIC DNA]</scope>
    <source>
        <strain evidence="7 8">NH11</strain>
    </source>
</reference>
<dbReference type="PROSITE" id="PS51007">
    <property type="entry name" value="CYTC"/>
    <property type="match status" value="1"/>
</dbReference>
<evidence type="ECO:0000256" key="4">
    <source>
        <dbReference type="PROSITE-ProRule" id="PRU00433"/>
    </source>
</evidence>
<dbReference type="Proteomes" id="UP000187735">
    <property type="component" value="Chromosome"/>
</dbReference>
<dbReference type="InterPro" id="IPR011042">
    <property type="entry name" value="6-blade_b-propeller_TolB-like"/>
</dbReference>
<proteinExistence type="predicted"/>
<dbReference type="Pfam" id="PF14100">
    <property type="entry name" value="DUF6807"/>
    <property type="match status" value="1"/>
</dbReference>
<dbReference type="NCBIfam" id="TIGR02604">
    <property type="entry name" value="Piru_Ver_Nterm"/>
    <property type="match status" value="1"/>
</dbReference>
<dbReference type="Gene3D" id="2.120.10.30">
    <property type="entry name" value="TolB, C-terminal domain"/>
    <property type="match status" value="1"/>
</dbReference>
<sequence precursor="true">MKSHVKNSLAGGFTIALFVFATTTAAAESRLTATLSAQGNEIHVTRSGETQPLVTQVAKPDFRPYLHPMVAPDGKGQLTEFSPGHHKHQTGLYWGFTRLNGRDYFHHPEGRYWKRVSATVVTAEAADGVQWQTVYDLLDENGNAVLRETQDWTLRDYGDSYALDLTWTGEAQVDVTVGKFDYGGLFLRMPWKPGVNGKVVNSARQEGMRAEGQRAVWADIGIQLEGRDDLAHIAIFDHPKNKGFPQPWRVDGQLGIGPVRARMGDWKIAKGQKEVIRHQVIAFTGELDDVALTERWSRFSGQLMAWAQWQIAQQEGRRAEFLTPEKAVESMTLKDGFTANVWASEPMMTQPMAFCWDDRGRMWIAENRDYETRQTGFANDGNSRILILEDTDNDGVADSRKVFLEGIPFPAGIAVGMGGLWLGAPPNLLFVPDANGDDRADMDDIEVRLTGWGIRDRHETLNSFRWGPDGWLYGCQGYATPSKVGKPAGKGKLYKHNDPFPKDIAFDGDPVDINGGVWRYHPAKDRFEVVAHGFSNPWGMDFDANGQLLITACVIPHLWHVVPGGIYHRQGGSHFNPHVYSDIRTIADHRHRSAHGGARVYQSDAFPDKYKGRIFMANIHEHAVLTDILEPKGSGFVGKHGDEFALANNAQWIGFSVEVGPDGNLFVLDWHDADICGKEVLNKETGRIFRFAPTESAAQDFPNRHADLATLSDVELADLQTVESVWHSNRARGVLQHRATQRTIQPDAVAKLRQIFAEGETDRRLRALWTLHVTSNMPREQMIACLQHEDAIVRAWAVQFLCEDGMATGDIKEALLQMATSEKSAVVRLYLAAAIQRIEPTTGWPLVEALTQHAEDADDHNIPKMIWFGIEPHVTRDVDRALRLAANSKIPLLVRHVARRLAHEGQFEKLLAAVADAKSNQLTMLLGVRDGLEGRYDLKSPANWPAVYEKLRATGGETAKVALQLSQQFGDSSAAKVLLGTLRDPTADAADRRTALDGLVGRKRAEVKPVLIELLADPALRTHAIRSMAAFDDDSLSDVLLKEYANFAAENKLEAVHTLAARSASGRKLTTAIKDGRVPRQDVPAYVARLLRRVVGNSFVDVWGSLDELSSDKEAMFAKYHSLLTPASLAKGNASTGRALFNRTCAACHKLHGHGGNIGPDITGANRSNLEYLLGNILTPSAIIQDAYRMQIIVTNDGRVFSGVPASEDERQLRLRVANQTDPIVINKSEIESRDVAPVSMMPEGLLKTLTDEEVRDLIVYLQSQTQVALP</sequence>
<dbReference type="GO" id="GO:0020037">
    <property type="term" value="F:heme binding"/>
    <property type="evidence" value="ECO:0007669"/>
    <property type="project" value="InterPro"/>
</dbReference>
<dbReference type="InterPro" id="IPR013427">
    <property type="entry name" value="Haem-bd_dom_put"/>
</dbReference>
<name>A0A1P8WJK7_9PLAN</name>
<evidence type="ECO:0000259" key="6">
    <source>
        <dbReference type="PROSITE" id="PS51007"/>
    </source>
</evidence>
<evidence type="ECO:0000256" key="1">
    <source>
        <dbReference type="ARBA" id="ARBA00022617"/>
    </source>
</evidence>
<feature type="chain" id="PRO_5012636863" evidence="5">
    <location>
        <begin position="22"/>
        <end position="1271"/>
    </location>
</feature>
<dbReference type="EMBL" id="CP017641">
    <property type="protein sequence ID" value="APZ94235.1"/>
    <property type="molecule type" value="Genomic_DNA"/>
</dbReference>
<dbReference type="PANTHER" id="PTHR33546:SF1">
    <property type="entry name" value="LARGE, MULTIFUNCTIONAL SECRETED PROTEIN"/>
    <property type="match status" value="1"/>
</dbReference>
<organism evidence="7 8">
    <name type="scientific">Fuerstiella marisgermanici</name>
    <dbReference type="NCBI Taxonomy" id="1891926"/>
    <lineage>
        <taxon>Bacteria</taxon>
        <taxon>Pseudomonadati</taxon>
        <taxon>Planctomycetota</taxon>
        <taxon>Planctomycetia</taxon>
        <taxon>Planctomycetales</taxon>
        <taxon>Planctomycetaceae</taxon>
        <taxon>Fuerstiella</taxon>
    </lineage>
</organism>
<feature type="signal peptide" evidence="5">
    <location>
        <begin position="1"/>
        <end position="21"/>
    </location>
</feature>
<dbReference type="SUPFAM" id="SSF50952">
    <property type="entry name" value="Soluble quinoprotein glucose dehydrogenase"/>
    <property type="match status" value="1"/>
</dbReference>
<dbReference type="GO" id="GO:0009055">
    <property type="term" value="F:electron transfer activity"/>
    <property type="evidence" value="ECO:0007669"/>
    <property type="project" value="InterPro"/>
</dbReference>
<dbReference type="InterPro" id="IPR055557">
    <property type="entry name" value="DUF7133"/>
</dbReference>
<evidence type="ECO:0000256" key="3">
    <source>
        <dbReference type="ARBA" id="ARBA00023004"/>
    </source>
</evidence>
<dbReference type="InterPro" id="IPR029475">
    <property type="entry name" value="DUF6807"/>
</dbReference>
<dbReference type="KEGG" id="fmr:Fuma_03859"/>
<dbReference type="AlphaFoldDB" id="A0A1P8WJK7"/>
<dbReference type="NCBIfam" id="TIGR02603">
    <property type="entry name" value="CxxCH_TIGR02603"/>
    <property type="match status" value="1"/>
</dbReference>
<dbReference type="InterPro" id="IPR011041">
    <property type="entry name" value="Quinoprot_gluc/sorb_DH_b-prop"/>
</dbReference>
<keyword evidence="1 4" id="KW-0349">Heme</keyword>
<keyword evidence="2 4" id="KW-0479">Metal-binding</keyword>
<dbReference type="RefSeq" id="WP_077025574.1">
    <property type="nucleotide sequence ID" value="NZ_CP017641.1"/>
</dbReference>
<dbReference type="InterPro" id="IPR009056">
    <property type="entry name" value="Cyt_c-like_dom"/>
</dbReference>
<dbReference type="SUPFAM" id="SSF46626">
    <property type="entry name" value="Cytochrome c"/>
    <property type="match status" value="1"/>
</dbReference>
<evidence type="ECO:0000313" key="7">
    <source>
        <dbReference type="EMBL" id="APZ94235.1"/>
    </source>
</evidence>
<gene>
    <name evidence="7" type="ORF">Fuma_03859</name>
</gene>
<keyword evidence="8" id="KW-1185">Reference proteome</keyword>
<dbReference type="OrthoDB" id="225269at2"/>
<evidence type="ECO:0000256" key="5">
    <source>
        <dbReference type="SAM" id="SignalP"/>
    </source>
</evidence>
<dbReference type="PANTHER" id="PTHR33546">
    <property type="entry name" value="LARGE, MULTIFUNCTIONAL SECRETED PROTEIN-RELATED"/>
    <property type="match status" value="1"/>
</dbReference>
<feature type="domain" description="Cytochrome c" evidence="6">
    <location>
        <begin position="1132"/>
        <end position="1266"/>
    </location>
</feature>
<dbReference type="SUPFAM" id="SSF48371">
    <property type="entry name" value="ARM repeat"/>
    <property type="match status" value="1"/>
</dbReference>
<keyword evidence="3 4" id="KW-0408">Iron</keyword>
<dbReference type="Gene3D" id="1.25.10.10">
    <property type="entry name" value="Leucine-rich Repeat Variant"/>
    <property type="match status" value="2"/>
</dbReference>
<dbReference type="InterPro" id="IPR013428">
    <property type="entry name" value="Membrane-bound_put_N"/>
</dbReference>
<dbReference type="GO" id="GO:0046872">
    <property type="term" value="F:metal ion binding"/>
    <property type="evidence" value="ECO:0007669"/>
    <property type="project" value="UniProtKB-KW"/>
</dbReference>
<dbReference type="InterPro" id="IPR016024">
    <property type="entry name" value="ARM-type_fold"/>
</dbReference>
<dbReference type="Gene3D" id="1.10.760.10">
    <property type="entry name" value="Cytochrome c-like domain"/>
    <property type="match status" value="1"/>
</dbReference>
<dbReference type="STRING" id="1891926.Fuma_03859"/>
<dbReference type="InterPro" id="IPR036909">
    <property type="entry name" value="Cyt_c-like_dom_sf"/>
</dbReference>
<evidence type="ECO:0000313" key="8">
    <source>
        <dbReference type="Proteomes" id="UP000187735"/>
    </source>
</evidence>
<dbReference type="Pfam" id="PF13442">
    <property type="entry name" value="Cytochrome_CBB3"/>
    <property type="match status" value="1"/>
</dbReference>
<dbReference type="Pfam" id="PF23500">
    <property type="entry name" value="DUF7133"/>
    <property type="match status" value="1"/>
</dbReference>
<protein>
    <submittedName>
        <fullName evidence="7">Putative membrane-bound dehydrogenase domain protein</fullName>
    </submittedName>
</protein>
<evidence type="ECO:0000256" key="2">
    <source>
        <dbReference type="ARBA" id="ARBA00022723"/>
    </source>
</evidence>
<dbReference type="InterPro" id="IPR011989">
    <property type="entry name" value="ARM-like"/>
</dbReference>
<accession>A0A1P8WJK7</accession>